<sequence>MTRRRGYLVAAAATVAVALPGLTSATAAETGTRNEITVLGADSGRIAVLRGESVILAARIGRPLTEAAQADLRIGWRETYTDLTGKFLRWTEEPRRGAGVVRHRLDLSTGKERTGRTREELVAWTPLGWIGYQNDRLFEHLRGGIRRELLQLPPTKDVGLPYVVSDGERTLVYRNGRLLLVTDGGRTTQMLYDAQQGPKLLSGMALTPHSAVWSLAPAPDGSAGGKVLRQIGTTEEPVVLDSPGELAAATDDSIVVVATGSSASPTAADRHSVHRWDGTSWSEVDLPGPAAAPGREETTTEPISGPVTDGETFYLSVGTKIYSLSEDSVLEPVTR</sequence>
<feature type="region of interest" description="Disordered" evidence="1">
    <location>
        <begin position="264"/>
        <end position="310"/>
    </location>
</feature>
<dbReference type="RefSeq" id="WP_231444329.1">
    <property type="nucleotide sequence ID" value="NZ_JAJOMB010000011.1"/>
</dbReference>
<keyword evidence="4" id="KW-1185">Reference proteome</keyword>
<evidence type="ECO:0000313" key="4">
    <source>
        <dbReference type="Proteomes" id="UP001138997"/>
    </source>
</evidence>
<proteinExistence type="predicted"/>
<feature type="compositionally biased region" description="Basic and acidic residues" evidence="1">
    <location>
        <begin position="268"/>
        <end position="277"/>
    </location>
</feature>
<evidence type="ECO:0000256" key="2">
    <source>
        <dbReference type="SAM" id="SignalP"/>
    </source>
</evidence>
<name>A0A9X1NFV4_9ACTN</name>
<evidence type="ECO:0000313" key="3">
    <source>
        <dbReference type="EMBL" id="MCD5313280.1"/>
    </source>
</evidence>
<dbReference type="AlphaFoldDB" id="A0A9X1NFV4"/>
<reference evidence="3" key="1">
    <citation type="submission" date="2021-11" db="EMBL/GenBank/DDBJ databases">
        <title>Streptomyces corallinus and Kineosporia corallina sp. nov., two new coral-derived marine actinobacteria.</title>
        <authorList>
            <person name="Buangrab K."/>
            <person name="Sutthacheep M."/>
            <person name="Yeemin T."/>
            <person name="Harunari E."/>
            <person name="Igarashi Y."/>
            <person name="Sripreechasak P."/>
            <person name="Kanchanasin P."/>
            <person name="Tanasupawat S."/>
            <person name="Phongsopitanun W."/>
        </authorList>
    </citation>
    <scope>NUCLEOTIDE SEQUENCE</scope>
    <source>
        <strain evidence="3">JCM 31032</strain>
    </source>
</reference>
<dbReference type="SUPFAM" id="SSF75011">
    <property type="entry name" value="3-carboxy-cis,cis-mucoante lactonizing enzyme"/>
    <property type="match status" value="1"/>
</dbReference>
<feature type="signal peptide" evidence="2">
    <location>
        <begin position="1"/>
        <end position="27"/>
    </location>
</feature>
<organism evidence="3 4">
    <name type="scientific">Kineosporia babensis</name>
    <dbReference type="NCBI Taxonomy" id="499548"/>
    <lineage>
        <taxon>Bacteria</taxon>
        <taxon>Bacillati</taxon>
        <taxon>Actinomycetota</taxon>
        <taxon>Actinomycetes</taxon>
        <taxon>Kineosporiales</taxon>
        <taxon>Kineosporiaceae</taxon>
        <taxon>Kineosporia</taxon>
    </lineage>
</organism>
<dbReference type="Proteomes" id="UP001138997">
    <property type="component" value="Unassembled WGS sequence"/>
</dbReference>
<gene>
    <name evidence="3" type="ORF">LR394_20440</name>
</gene>
<accession>A0A9X1NFV4</accession>
<evidence type="ECO:0000256" key="1">
    <source>
        <dbReference type="SAM" id="MobiDB-lite"/>
    </source>
</evidence>
<protein>
    <submittedName>
        <fullName evidence="3">Uncharacterized protein</fullName>
    </submittedName>
</protein>
<comment type="caution">
    <text evidence="3">The sequence shown here is derived from an EMBL/GenBank/DDBJ whole genome shotgun (WGS) entry which is preliminary data.</text>
</comment>
<dbReference type="EMBL" id="JAJOMB010000011">
    <property type="protein sequence ID" value="MCD5313280.1"/>
    <property type="molecule type" value="Genomic_DNA"/>
</dbReference>
<feature type="chain" id="PRO_5040887457" evidence="2">
    <location>
        <begin position="28"/>
        <end position="335"/>
    </location>
</feature>
<keyword evidence="2" id="KW-0732">Signal</keyword>